<keyword evidence="9" id="KW-1185">Reference proteome</keyword>
<dbReference type="AlphaFoldDB" id="A0A8J4WG04"/>
<gene>
    <name evidence="8" type="ORF">PHET_08136</name>
</gene>
<dbReference type="PROSITE" id="PS50089">
    <property type="entry name" value="ZF_RING_2"/>
    <property type="match status" value="1"/>
</dbReference>
<evidence type="ECO:0000259" key="7">
    <source>
        <dbReference type="PROSITE" id="PS50089"/>
    </source>
</evidence>
<dbReference type="InterPro" id="IPR013083">
    <property type="entry name" value="Znf_RING/FYVE/PHD"/>
</dbReference>
<keyword evidence="5" id="KW-0862">Zinc</keyword>
<dbReference type="Gene3D" id="3.30.40.10">
    <property type="entry name" value="Zinc/RING finger domain, C3HC4 (zinc finger)"/>
    <property type="match status" value="1"/>
</dbReference>
<dbReference type="PANTHER" id="PTHR15067">
    <property type="entry name" value="E3 UBIQUITIN-PROTEIN LIGASE RNF8"/>
    <property type="match status" value="1"/>
</dbReference>
<proteinExistence type="predicted"/>
<dbReference type="GO" id="GO:0006511">
    <property type="term" value="P:ubiquitin-dependent protein catabolic process"/>
    <property type="evidence" value="ECO:0007669"/>
    <property type="project" value="TreeGrafter"/>
</dbReference>
<organism evidence="8 9">
    <name type="scientific">Paragonimus heterotremus</name>
    <dbReference type="NCBI Taxonomy" id="100268"/>
    <lineage>
        <taxon>Eukaryota</taxon>
        <taxon>Metazoa</taxon>
        <taxon>Spiralia</taxon>
        <taxon>Lophotrochozoa</taxon>
        <taxon>Platyhelminthes</taxon>
        <taxon>Trematoda</taxon>
        <taxon>Digenea</taxon>
        <taxon>Plagiorchiida</taxon>
        <taxon>Troglotremata</taxon>
        <taxon>Troglotrematidae</taxon>
        <taxon>Paragonimus</taxon>
    </lineage>
</organism>
<dbReference type="OrthoDB" id="5330228at2759"/>
<keyword evidence="1" id="KW-0808">Transferase</keyword>
<dbReference type="GO" id="GO:0061630">
    <property type="term" value="F:ubiquitin protein ligase activity"/>
    <property type="evidence" value="ECO:0007669"/>
    <property type="project" value="TreeGrafter"/>
</dbReference>
<dbReference type="GO" id="GO:0008270">
    <property type="term" value="F:zinc ion binding"/>
    <property type="evidence" value="ECO:0007669"/>
    <property type="project" value="UniProtKB-KW"/>
</dbReference>
<evidence type="ECO:0000256" key="1">
    <source>
        <dbReference type="ARBA" id="ARBA00022679"/>
    </source>
</evidence>
<evidence type="ECO:0000256" key="4">
    <source>
        <dbReference type="ARBA" id="ARBA00022786"/>
    </source>
</evidence>
<dbReference type="InterPro" id="IPR017907">
    <property type="entry name" value="Znf_RING_CS"/>
</dbReference>
<evidence type="ECO:0000256" key="3">
    <source>
        <dbReference type="ARBA" id="ARBA00022771"/>
    </source>
</evidence>
<keyword evidence="4" id="KW-0833">Ubl conjugation pathway</keyword>
<dbReference type="Proteomes" id="UP000748531">
    <property type="component" value="Unassembled WGS sequence"/>
</dbReference>
<accession>A0A8J4WG04</accession>
<evidence type="ECO:0000313" key="9">
    <source>
        <dbReference type="Proteomes" id="UP000748531"/>
    </source>
</evidence>
<dbReference type="Pfam" id="PF13639">
    <property type="entry name" value="zf-RING_2"/>
    <property type="match status" value="1"/>
</dbReference>
<name>A0A8J4WG04_9TREM</name>
<comment type="caution">
    <text evidence="8">The sequence shown here is derived from an EMBL/GenBank/DDBJ whole genome shotgun (WGS) entry which is preliminary data.</text>
</comment>
<sequence>MSKHNNVSEVGMQASSGQFACVVDAVSCKDLDNICPEAAQLAHQIETHVDVESVILDMHTLSDDTAIDRLLKEKFICAICHGLLVRARVLNCGHHFCRECLYYWFRLRHMCPMCRSPGNMSFPSPYTDSFLDDVVMHSNNEVLTVQRTRRKLEKASACLDTSNTVGADEPSGMMSSYAQTVSSYSHGVTTDNWTQAAAETSDRAT</sequence>
<dbReference type="GO" id="GO:0016567">
    <property type="term" value="P:protein ubiquitination"/>
    <property type="evidence" value="ECO:0007669"/>
    <property type="project" value="TreeGrafter"/>
</dbReference>
<evidence type="ECO:0000256" key="6">
    <source>
        <dbReference type="PROSITE-ProRule" id="PRU00175"/>
    </source>
</evidence>
<evidence type="ECO:0000313" key="8">
    <source>
        <dbReference type="EMBL" id="KAF5398796.1"/>
    </source>
</evidence>
<evidence type="ECO:0000256" key="5">
    <source>
        <dbReference type="ARBA" id="ARBA00022833"/>
    </source>
</evidence>
<dbReference type="GO" id="GO:0000151">
    <property type="term" value="C:ubiquitin ligase complex"/>
    <property type="evidence" value="ECO:0007669"/>
    <property type="project" value="TreeGrafter"/>
</dbReference>
<dbReference type="PANTHER" id="PTHR15067:SF4">
    <property type="entry name" value="E3 UBIQUITIN-PROTEIN LIGASE RNF8"/>
    <property type="match status" value="1"/>
</dbReference>
<feature type="domain" description="RING-type" evidence="7">
    <location>
        <begin position="77"/>
        <end position="115"/>
    </location>
</feature>
<protein>
    <submittedName>
        <fullName evidence="8">RING finger protein</fullName>
    </submittedName>
</protein>
<keyword evidence="2" id="KW-0479">Metal-binding</keyword>
<dbReference type="PROSITE" id="PS00518">
    <property type="entry name" value="ZF_RING_1"/>
    <property type="match status" value="1"/>
</dbReference>
<dbReference type="GO" id="GO:0005829">
    <property type="term" value="C:cytosol"/>
    <property type="evidence" value="ECO:0007669"/>
    <property type="project" value="TreeGrafter"/>
</dbReference>
<dbReference type="SUPFAM" id="SSF57850">
    <property type="entry name" value="RING/U-box"/>
    <property type="match status" value="1"/>
</dbReference>
<reference evidence="8" key="1">
    <citation type="submission" date="2019-05" db="EMBL/GenBank/DDBJ databases">
        <title>Annotation for the trematode Paragonimus heterotremus.</title>
        <authorList>
            <person name="Choi Y.-J."/>
        </authorList>
    </citation>
    <scope>NUCLEOTIDE SEQUENCE</scope>
    <source>
        <strain evidence="8">LC</strain>
    </source>
</reference>
<evidence type="ECO:0000256" key="2">
    <source>
        <dbReference type="ARBA" id="ARBA00022723"/>
    </source>
</evidence>
<dbReference type="SMART" id="SM00184">
    <property type="entry name" value="RING"/>
    <property type="match status" value="1"/>
</dbReference>
<dbReference type="EMBL" id="LUCH01004631">
    <property type="protein sequence ID" value="KAF5398796.1"/>
    <property type="molecule type" value="Genomic_DNA"/>
</dbReference>
<dbReference type="InterPro" id="IPR001841">
    <property type="entry name" value="Znf_RING"/>
</dbReference>
<keyword evidence="3 6" id="KW-0863">Zinc-finger</keyword>